<evidence type="ECO:0000313" key="2">
    <source>
        <dbReference type="EMBL" id="TNN75167.1"/>
    </source>
</evidence>
<dbReference type="AlphaFoldDB" id="A0A4Z2IB27"/>
<comment type="caution">
    <text evidence="2">The sequence shown here is derived from an EMBL/GenBank/DDBJ whole genome shotgun (WGS) entry which is preliminary data.</text>
</comment>
<organism evidence="2 3">
    <name type="scientific">Liparis tanakae</name>
    <name type="common">Tanaka's snailfish</name>
    <dbReference type="NCBI Taxonomy" id="230148"/>
    <lineage>
        <taxon>Eukaryota</taxon>
        <taxon>Metazoa</taxon>
        <taxon>Chordata</taxon>
        <taxon>Craniata</taxon>
        <taxon>Vertebrata</taxon>
        <taxon>Euteleostomi</taxon>
        <taxon>Actinopterygii</taxon>
        <taxon>Neopterygii</taxon>
        <taxon>Teleostei</taxon>
        <taxon>Neoteleostei</taxon>
        <taxon>Acanthomorphata</taxon>
        <taxon>Eupercaria</taxon>
        <taxon>Perciformes</taxon>
        <taxon>Cottioidei</taxon>
        <taxon>Cottales</taxon>
        <taxon>Liparidae</taxon>
        <taxon>Liparis</taxon>
    </lineage>
</organism>
<gene>
    <name evidence="2" type="ORF">EYF80_014577</name>
</gene>
<reference evidence="2 3" key="1">
    <citation type="submission" date="2019-03" db="EMBL/GenBank/DDBJ databases">
        <title>First draft genome of Liparis tanakae, snailfish: a comprehensive survey of snailfish specific genes.</title>
        <authorList>
            <person name="Kim W."/>
            <person name="Song I."/>
            <person name="Jeong J.-H."/>
            <person name="Kim D."/>
            <person name="Kim S."/>
            <person name="Ryu S."/>
            <person name="Song J.Y."/>
            <person name="Lee S.K."/>
        </authorList>
    </citation>
    <scope>NUCLEOTIDE SEQUENCE [LARGE SCALE GENOMIC DNA]</scope>
    <source>
        <tissue evidence="2">Muscle</tissue>
    </source>
</reference>
<protein>
    <submittedName>
        <fullName evidence="2">Uncharacterized protein</fullName>
    </submittedName>
</protein>
<keyword evidence="3" id="KW-1185">Reference proteome</keyword>
<accession>A0A4Z2IB27</accession>
<evidence type="ECO:0000256" key="1">
    <source>
        <dbReference type="SAM" id="MobiDB-lite"/>
    </source>
</evidence>
<sequence>MTLGGVGHAKLSVKRRPPSLCASLCPSLPPVPALTFLWEVFNRSRLRDKRQSTFQSVAVVSWVCREDLGFIQDLLLNSDRNSAGSQKYIAGVDESPYQPTDSNVHLPSPPLHISPPSCPDVDKCSLTSLI</sequence>
<proteinExistence type="predicted"/>
<feature type="region of interest" description="Disordered" evidence="1">
    <location>
        <begin position="87"/>
        <end position="114"/>
    </location>
</feature>
<evidence type="ECO:0000313" key="3">
    <source>
        <dbReference type="Proteomes" id="UP000314294"/>
    </source>
</evidence>
<dbReference type="EMBL" id="SRLO01000106">
    <property type="protein sequence ID" value="TNN75167.1"/>
    <property type="molecule type" value="Genomic_DNA"/>
</dbReference>
<name>A0A4Z2IB27_9TELE</name>
<dbReference type="Proteomes" id="UP000314294">
    <property type="component" value="Unassembled WGS sequence"/>
</dbReference>